<comment type="caution">
    <text evidence="2">The sequence shown here is derived from an EMBL/GenBank/DDBJ whole genome shotgun (WGS) entry which is preliminary data.</text>
</comment>
<dbReference type="Proteomes" id="UP001156389">
    <property type="component" value="Unassembled WGS sequence"/>
</dbReference>
<evidence type="ECO:0000313" key="3">
    <source>
        <dbReference type="Proteomes" id="UP001156389"/>
    </source>
</evidence>
<proteinExistence type="predicted"/>
<dbReference type="EMBL" id="JAJAGO010000002">
    <property type="protein sequence ID" value="MCT2589242.1"/>
    <property type="molecule type" value="Genomic_DNA"/>
</dbReference>
<gene>
    <name evidence="2" type="ORF">LHJ74_04720</name>
</gene>
<keyword evidence="3" id="KW-1185">Reference proteome</keyword>
<accession>A0ABT2JMY8</accession>
<feature type="region of interest" description="Disordered" evidence="1">
    <location>
        <begin position="1"/>
        <end position="32"/>
    </location>
</feature>
<sequence length="32" mass="3400">MPSPSRTTERKDSISGATARSSRSGSRMTITS</sequence>
<evidence type="ECO:0000313" key="2">
    <source>
        <dbReference type="EMBL" id="MCT2589242.1"/>
    </source>
</evidence>
<name>A0ABT2JMY8_9ACTN</name>
<organism evidence="2 3">
    <name type="scientific">Streptomyces gossypii</name>
    <dbReference type="NCBI Taxonomy" id="2883101"/>
    <lineage>
        <taxon>Bacteria</taxon>
        <taxon>Bacillati</taxon>
        <taxon>Actinomycetota</taxon>
        <taxon>Actinomycetes</taxon>
        <taxon>Kitasatosporales</taxon>
        <taxon>Streptomycetaceae</taxon>
        <taxon>Streptomyces</taxon>
    </lineage>
</organism>
<feature type="compositionally biased region" description="Low complexity" evidence="1">
    <location>
        <begin position="14"/>
        <end position="32"/>
    </location>
</feature>
<protein>
    <submittedName>
        <fullName evidence="2">Uncharacterized protein</fullName>
    </submittedName>
</protein>
<reference evidence="2 3" key="1">
    <citation type="submission" date="2021-10" db="EMBL/GenBank/DDBJ databases">
        <title>Streptomyces gossypii sp. nov., isolated from soil collected from cotton field.</title>
        <authorList>
            <person name="Ge X."/>
            <person name="Chen X."/>
            <person name="Liu W."/>
        </authorList>
    </citation>
    <scope>NUCLEOTIDE SEQUENCE [LARGE SCALE GENOMIC DNA]</scope>
    <source>
        <strain evidence="2 3">N2-109</strain>
    </source>
</reference>
<evidence type="ECO:0000256" key="1">
    <source>
        <dbReference type="SAM" id="MobiDB-lite"/>
    </source>
</evidence>